<protein>
    <submittedName>
        <fullName evidence="6">ABC-2 type transport system ATP-binding protein</fullName>
    </submittedName>
</protein>
<keyword evidence="4 6" id="KW-0067">ATP-binding</keyword>
<dbReference type="PROSITE" id="PS50893">
    <property type="entry name" value="ABC_TRANSPORTER_2"/>
    <property type="match status" value="1"/>
</dbReference>
<evidence type="ECO:0000256" key="1">
    <source>
        <dbReference type="ARBA" id="ARBA00005417"/>
    </source>
</evidence>
<dbReference type="Pfam" id="PF00005">
    <property type="entry name" value="ABC_tran"/>
    <property type="match status" value="1"/>
</dbReference>
<keyword evidence="2" id="KW-0813">Transport</keyword>
<evidence type="ECO:0000259" key="5">
    <source>
        <dbReference type="PROSITE" id="PS50893"/>
    </source>
</evidence>
<keyword evidence="3" id="KW-0547">Nucleotide-binding</keyword>
<evidence type="ECO:0000256" key="2">
    <source>
        <dbReference type="ARBA" id="ARBA00022448"/>
    </source>
</evidence>
<sequence>MLRVENLIYDYPGHRALDDVSFEVEAGSITALVGPNGAGKSTLMRVCAALERPFAGRVLLAGANVHDNPRAAHRRMGFLPDFYGLYDELTVAQCLDYRAAAQGIARTERAAIVAMAAARLEIADRIDQRAGTLSRGLRQRLAIAQAILHDPAFLMLDEPASGLDPAARIGLSAVLRQLAGEGMTILVSSHILAELQDYSTHILMLKAGRVVEHASLERIAAEGGASRDIRLGFAANIPDLRRRLSAITELEVITCGSDEALVRLTDDPAIRAAILARLAAEGLGLTCFAPERRSLQDIYLERMRDRPPARPGLLTGPENGEAGT</sequence>
<dbReference type="GO" id="GO:0016887">
    <property type="term" value="F:ATP hydrolysis activity"/>
    <property type="evidence" value="ECO:0007669"/>
    <property type="project" value="InterPro"/>
</dbReference>
<comment type="similarity">
    <text evidence="1">Belongs to the ABC transporter superfamily.</text>
</comment>
<dbReference type="SMART" id="SM00382">
    <property type="entry name" value="AAA"/>
    <property type="match status" value="1"/>
</dbReference>
<dbReference type="CDD" id="cd03230">
    <property type="entry name" value="ABC_DR_subfamily_A"/>
    <property type="match status" value="1"/>
</dbReference>
<dbReference type="PANTHER" id="PTHR43335:SF3">
    <property type="entry name" value="ABC TRANSPORTER"/>
    <property type="match status" value="1"/>
</dbReference>
<dbReference type="Gene3D" id="3.40.50.300">
    <property type="entry name" value="P-loop containing nucleotide triphosphate hydrolases"/>
    <property type="match status" value="1"/>
</dbReference>
<reference evidence="6 7" key="1">
    <citation type="submission" date="2019-03" db="EMBL/GenBank/DDBJ databases">
        <title>Genomic Encyclopedia of Type Strains, Phase III (KMG-III): the genomes of soil and plant-associated and newly described type strains.</title>
        <authorList>
            <person name="Whitman W."/>
        </authorList>
    </citation>
    <scope>NUCLEOTIDE SEQUENCE [LARGE SCALE GENOMIC DNA]</scope>
    <source>
        <strain evidence="6 7">CGMCC 1.7660</strain>
    </source>
</reference>
<organism evidence="6 7">
    <name type="scientific">Dongia mobilis</name>
    <dbReference type="NCBI Taxonomy" id="578943"/>
    <lineage>
        <taxon>Bacteria</taxon>
        <taxon>Pseudomonadati</taxon>
        <taxon>Pseudomonadota</taxon>
        <taxon>Alphaproteobacteria</taxon>
        <taxon>Rhodospirillales</taxon>
        <taxon>Dongiaceae</taxon>
        <taxon>Dongia</taxon>
    </lineage>
</organism>
<evidence type="ECO:0000256" key="3">
    <source>
        <dbReference type="ARBA" id="ARBA00022741"/>
    </source>
</evidence>
<dbReference type="RefSeq" id="WP_166645277.1">
    <property type="nucleotide sequence ID" value="NZ_SNYW01000014.1"/>
</dbReference>
<dbReference type="InterPro" id="IPR003439">
    <property type="entry name" value="ABC_transporter-like_ATP-bd"/>
</dbReference>
<comment type="caution">
    <text evidence="6">The sequence shown here is derived from an EMBL/GenBank/DDBJ whole genome shotgun (WGS) entry which is preliminary data.</text>
</comment>
<evidence type="ECO:0000313" key="6">
    <source>
        <dbReference type="EMBL" id="TDQ77619.1"/>
    </source>
</evidence>
<keyword evidence="7" id="KW-1185">Reference proteome</keyword>
<dbReference type="PANTHER" id="PTHR43335">
    <property type="entry name" value="ABC TRANSPORTER, ATP-BINDING PROTEIN"/>
    <property type="match status" value="1"/>
</dbReference>
<name>A0A4R6WNA2_9PROT</name>
<dbReference type="SUPFAM" id="SSF52540">
    <property type="entry name" value="P-loop containing nucleoside triphosphate hydrolases"/>
    <property type="match status" value="1"/>
</dbReference>
<dbReference type="InterPro" id="IPR027417">
    <property type="entry name" value="P-loop_NTPase"/>
</dbReference>
<accession>A0A4R6WNA2</accession>
<dbReference type="GO" id="GO:0005524">
    <property type="term" value="F:ATP binding"/>
    <property type="evidence" value="ECO:0007669"/>
    <property type="project" value="UniProtKB-KW"/>
</dbReference>
<gene>
    <name evidence="6" type="ORF">A8950_3773</name>
</gene>
<dbReference type="AlphaFoldDB" id="A0A4R6WNA2"/>
<dbReference type="Proteomes" id="UP000295783">
    <property type="component" value="Unassembled WGS sequence"/>
</dbReference>
<evidence type="ECO:0000256" key="4">
    <source>
        <dbReference type="ARBA" id="ARBA00022840"/>
    </source>
</evidence>
<dbReference type="InterPro" id="IPR003593">
    <property type="entry name" value="AAA+_ATPase"/>
</dbReference>
<feature type="domain" description="ABC transporter" evidence="5">
    <location>
        <begin position="2"/>
        <end position="232"/>
    </location>
</feature>
<proteinExistence type="inferred from homology"/>
<evidence type="ECO:0000313" key="7">
    <source>
        <dbReference type="Proteomes" id="UP000295783"/>
    </source>
</evidence>
<dbReference type="EMBL" id="SNYW01000014">
    <property type="protein sequence ID" value="TDQ77619.1"/>
    <property type="molecule type" value="Genomic_DNA"/>
</dbReference>